<evidence type="ECO:0000313" key="1">
    <source>
        <dbReference type="EMBL" id="SFA48880.1"/>
    </source>
</evidence>
<protein>
    <submittedName>
        <fullName evidence="1">Uncharacterized protein</fullName>
    </submittedName>
</protein>
<proteinExistence type="predicted"/>
<gene>
    <name evidence="1" type="ORF">SAMN04487972_10672</name>
</gene>
<organism evidence="1 2">
    <name type="scientific">Paracoccus halophilus</name>
    <dbReference type="NCBI Taxonomy" id="376733"/>
    <lineage>
        <taxon>Bacteria</taxon>
        <taxon>Pseudomonadati</taxon>
        <taxon>Pseudomonadota</taxon>
        <taxon>Alphaproteobacteria</taxon>
        <taxon>Rhodobacterales</taxon>
        <taxon>Paracoccaceae</taxon>
        <taxon>Paracoccus</taxon>
    </lineage>
</organism>
<reference evidence="1 2" key="1">
    <citation type="submission" date="2016-10" db="EMBL/GenBank/DDBJ databases">
        <authorList>
            <person name="de Groot N.N."/>
        </authorList>
    </citation>
    <scope>NUCLEOTIDE SEQUENCE [LARGE SCALE GENOMIC DNA]</scope>
    <source>
        <strain evidence="1 2">CGMCC 1.6117</strain>
    </source>
</reference>
<name>A0A1I0TAY1_9RHOB</name>
<evidence type="ECO:0000313" key="2">
    <source>
        <dbReference type="Proteomes" id="UP000182312"/>
    </source>
</evidence>
<dbReference type="Proteomes" id="UP000182312">
    <property type="component" value="Unassembled WGS sequence"/>
</dbReference>
<dbReference type="AlphaFoldDB" id="A0A1I0TAY1"/>
<dbReference type="EMBL" id="FOJO01000006">
    <property type="protein sequence ID" value="SFA48880.1"/>
    <property type="molecule type" value="Genomic_DNA"/>
</dbReference>
<accession>A0A1I0TAY1</accession>
<sequence length="138" mass="15554">MIAIALLAALAVILGLVVTGGPGRARMERHDDARMRDLEALDRQVVCLAHRDDDRLPRRLDPIPQCNWPVPLTDPYTGAPYRYEVTGPRSYRLCAGFELPVPPDRARWGWDEEGCIHRELHSAPAGRWVPRHPAGYRG</sequence>